<dbReference type="EMBL" id="BAIV01000040">
    <property type="protein sequence ID" value="GAE86277.1"/>
    <property type="molecule type" value="Genomic_DNA"/>
</dbReference>
<dbReference type="PANTHER" id="PTHR23422">
    <property type="entry name" value="DIPEPTIDYL PEPTIDASE III-RELATED"/>
    <property type="match status" value="1"/>
</dbReference>
<keyword evidence="4" id="KW-1185">Reference proteome</keyword>
<evidence type="ECO:0000256" key="2">
    <source>
        <dbReference type="ARBA" id="ARBA00022801"/>
    </source>
</evidence>
<protein>
    <submittedName>
        <fullName evidence="3">Dipeptidyl-peptidase III</fullName>
    </submittedName>
</protein>
<evidence type="ECO:0000256" key="1">
    <source>
        <dbReference type="ARBA" id="ARBA00022723"/>
    </source>
</evidence>
<evidence type="ECO:0000313" key="3">
    <source>
        <dbReference type="EMBL" id="GAE86277.1"/>
    </source>
</evidence>
<dbReference type="InterPro" id="IPR039461">
    <property type="entry name" value="Peptidase_M49"/>
</dbReference>
<proteinExistence type="predicted"/>
<dbReference type="Proteomes" id="UP000019131">
    <property type="component" value="Unassembled WGS sequence"/>
</dbReference>
<dbReference type="MEROPS" id="M49.003"/>
<sequence length="209" mass="23982">MKAYGSTIEEARADLFGLYYVADPKLVELKLVPDGEAYKAEYYTFLMNGLMTQLVRIEPGNVIEEAHMRNRQLIARWVFEKGAKDKVVELVKKDGKTYVVVNDYLKLRQLFGDLLAEIQRIRSTGDFEAARTLVESYAVKVDPVLHTEILTRYKKLNLAPYKGFVNPKYELVTDQSGKITDVTVTYNEGYADQMLRYSKDYSVLPSINK</sequence>
<reference evidence="3 4" key="1">
    <citation type="journal article" date="2014" name="Genome Announc.">
        <title>Draft Genome Sequence of Bacteroides reticulotermitis Strain JCM 10512T, Isolated from the Gut of a Termite.</title>
        <authorList>
            <person name="Yuki M."/>
            <person name="Oshima K."/>
            <person name="Suda W."/>
            <person name="Sakamoto M."/>
            <person name="Iida T."/>
            <person name="Hattori M."/>
            <person name="Ohkuma M."/>
        </authorList>
    </citation>
    <scope>NUCLEOTIDE SEQUENCE [LARGE SCALE GENOMIC DNA]</scope>
    <source>
        <strain evidence="3 4">JCM 10512</strain>
    </source>
</reference>
<name>W4UZL0_9BACE</name>
<organism evidence="3 4">
    <name type="scientific">Bacteroides reticulotermitis JCM 10512</name>
    <dbReference type="NCBI Taxonomy" id="1445607"/>
    <lineage>
        <taxon>Bacteria</taxon>
        <taxon>Pseudomonadati</taxon>
        <taxon>Bacteroidota</taxon>
        <taxon>Bacteroidia</taxon>
        <taxon>Bacteroidales</taxon>
        <taxon>Bacteroidaceae</taxon>
        <taxon>Bacteroides</taxon>
    </lineage>
</organism>
<dbReference type="STRING" id="1445607.JCM10512_4777"/>
<dbReference type="PANTHER" id="PTHR23422:SF11">
    <property type="entry name" value="DIPEPTIDYL PEPTIDASE 3"/>
    <property type="match status" value="1"/>
</dbReference>
<evidence type="ECO:0000313" key="4">
    <source>
        <dbReference type="Proteomes" id="UP000019131"/>
    </source>
</evidence>
<dbReference type="AlphaFoldDB" id="W4UZL0"/>
<comment type="caution">
    <text evidence="3">The sequence shown here is derived from an EMBL/GenBank/DDBJ whole genome shotgun (WGS) entry which is preliminary data.</text>
</comment>
<dbReference type="GO" id="GO:0046872">
    <property type="term" value="F:metal ion binding"/>
    <property type="evidence" value="ECO:0007669"/>
    <property type="project" value="UniProtKB-KW"/>
</dbReference>
<keyword evidence="2" id="KW-0378">Hydrolase</keyword>
<dbReference type="GO" id="GO:0016787">
    <property type="term" value="F:hydrolase activity"/>
    <property type="evidence" value="ECO:0007669"/>
    <property type="project" value="UniProtKB-KW"/>
</dbReference>
<accession>W4UZL0</accession>
<gene>
    <name evidence="3" type="ORF">JCM10512_4777</name>
</gene>
<dbReference type="Pfam" id="PF03571">
    <property type="entry name" value="Peptidase_M49"/>
    <property type="match status" value="1"/>
</dbReference>
<keyword evidence="1" id="KW-0479">Metal-binding</keyword>